<reference evidence="2 3" key="1">
    <citation type="submission" date="2019-03" db="EMBL/GenBank/DDBJ databases">
        <title>Novel species of Flavobacterium.</title>
        <authorList>
            <person name="Liu Q."/>
            <person name="Xin Y.-H."/>
        </authorList>
    </citation>
    <scope>NUCLEOTIDE SEQUENCE [LARGE SCALE GENOMIC DNA]</scope>
    <source>
        <strain evidence="2 3">LB3P52</strain>
    </source>
</reference>
<dbReference type="Gene3D" id="2.60.120.10">
    <property type="entry name" value="Jelly Rolls"/>
    <property type="match status" value="1"/>
</dbReference>
<dbReference type="InterPro" id="IPR000595">
    <property type="entry name" value="cNMP-bd_dom"/>
</dbReference>
<protein>
    <submittedName>
        <fullName evidence="2">Crp/Fnr family transcriptional regulator</fullName>
    </submittedName>
</protein>
<dbReference type="RefSeq" id="WP_131916204.1">
    <property type="nucleotide sequence ID" value="NZ_SMLG01000006.1"/>
</dbReference>
<dbReference type="Pfam" id="PF00027">
    <property type="entry name" value="cNMP_binding"/>
    <property type="match status" value="1"/>
</dbReference>
<evidence type="ECO:0000313" key="3">
    <source>
        <dbReference type="Proteomes" id="UP000294814"/>
    </source>
</evidence>
<dbReference type="EMBL" id="SMLG01000006">
    <property type="protein sequence ID" value="TDE43802.1"/>
    <property type="molecule type" value="Genomic_DNA"/>
</dbReference>
<dbReference type="InterPro" id="IPR014710">
    <property type="entry name" value="RmlC-like_jellyroll"/>
</dbReference>
<keyword evidence="3" id="KW-1185">Reference proteome</keyword>
<evidence type="ECO:0000313" key="2">
    <source>
        <dbReference type="EMBL" id="TDE43802.1"/>
    </source>
</evidence>
<dbReference type="AlphaFoldDB" id="A0A4V2Z999"/>
<dbReference type="SUPFAM" id="SSF51206">
    <property type="entry name" value="cAMP-binding domain-like"/>
    <property type="match status" value="1"/>
</dbReference>
<dbReference type="Proteomes" id="UP000294814">
    <property type="component" value="Unassembled WGS sequence"/>
</dbReference>
<evidence type="ECO:0000259" key="1">
    <source>
        <dbReference type="Pfam" id="PF00027"/>
    </source>
</evidence>
<dbReference type="OrthoDB" id="680421at2"/>
<feature type="domain" description="Cyclic nucleotide-binding" evidence="1">
    <location>
        <begin position="27"/>
        <end position="113"/>
    </location>
</feature>
<accession>A0A4V2Z999</accession>
<comment type="caution">
    <text evidence="2">The sequence shown here is derived from an EMBL/GenBank/DDBJ whole genome shotgun (WGS) entry which is preliminary data.</text>
</comment>
<name>A0A4V2Z999_9FLAO</name>
<sequence>MIFEKLNLSDKHSAEFFQDISKLMNFQEFSNKHILHTEGEVCDKIYIIHKGLARAYYYKDGKDITAHFAVENTSITAIDSFIQRKKSRYNIELLEDTSLSFISYNEWQNLLAEKSHYEKYARIFLENIYIDIAERIEDLLFHTAKERYDKITVKFPNLLQRVNLGHIASYIGITQETLSRIRAEK</sequence>
<gene>
    <name evidence="2" type="ORF">E0I26_09235</name>
</gene>
<organism evidence="2 3">
    <name type="scientific">Flavobacterium rhamnosiphilum</name>
    <dbReference type="NCBI Taxonomy" id="2541724"/>
    <lineage>
        <taxon>Bacteria</taxon>
        <taxon>Pseudomonadati</taxon>
        <taxon>Bacteroidota</taxon>
        <taxon>Flavobacteriia</taxon>
        <taxon>Flavobacteriales</taxon>
        <taxon>Flavobacteriaceae</taxon>
        <taxon>Flavobacterium</taxon>
    </lineage>
</organism>
<dbReference type="InterPro" id="IPR018490">
    <property type="entry name" value="cNMP-bd_dom_sf"/>
</dbReference>
<proteinExistence type="predicted"/>